<dbReference type="GO" id="GO:0004252">
    <property type="term" value="F:serine-type endopeptidase activity"/>
    <property type="evidence" value="ECO:0007669"/>
    <property type="project" value="InterPro"/>
</dbReference>
<evidence type="ECO:0000256" key="3">
    <source>
        <dbReference type="ARBA" id="ARBA00009370"/>
    </source>
</evidence>
<proteinExistence type="inferred from homology"/>
<feature type="domain" description="Peptidase S26" evidence="9">
    <location>
        <begin position="74"/>
        <end position="231"/>
    </location>
</feature>
<keyword evidence="7" id="KW-0812">Transmembrane</keyword>
<evidence type="ECO:0000256" key="1">
    <source>
        <dbReference type="ARBA" id="ARBA00000677"/>
    </source>
</evidence>
<dbReference type="SUPFAM" id="SSF51306">
    <property type="entry name" value="LexA/Signal peptidase"/>
    <property type="match status" value="1"/>
</dbReference>
<dbReference type="InterPro" id="IPR036286">
    <property type="entry name" value="LexA/Signal_pep-like_sf"/>
</dbReference>
<evidence type="ECO:0000256" key="7">
    <source>
        <dbReference type="RuleBase" id="RU362042"/>
    </source>
</evidence>
<comment type="similarity">
    <text evidence="3 7">Belongs to the peptidase S26 family.</text>
</comment>
<feature type="active site" evidence="6">
    <location>
        <position position="101"/>
    </location>
</feature>
<dbReference type="PROSITE" id="PS00761">
    <property type="entry name" value="SPASE_I_3"/>
    <property type="match status" value="1"/>
</dbReference>
<dbReference type="GO" id="GO:0005886">
    <property type="term" value="C:plasma membrane"/>
    <property type="evidence" value="ECO:0007669"/>
    <property type="project" value="UniProtKB-SubCell"/>
</dbReference>
<feature type="transmembrane region" description="Helical" evidence="7">
    <location>
        <begin position="73"/>
        <end position="92"/>
    </location>
</feature>
<dbReference type="PROSITE" id="PS00760">
    <property type="entry name" value="SPASE_I_2"/>
    <property type="match status" value="1"/>
</dbReference>
<keyword evidence="7" id="KW-0472">Membrane</keyword>
<dbReference type="STRING" id="1121322.SAMN02745136_00375"/>
<evidence type="ECO:0000256" key="8">
    <source>
        <dbReference type="SAM" id="MobiDB-lite"/>
    </source>
</evidence>
<dbReference type="PANTHER" id="PTHR43390">
    <property type="entry name" value="SIGNAL PEPTIDASE I"/>
    <property type="match status" value="1"/>
</dbReference>
<evidence type="ECO:0000256" key="2">
    <source>
        <dbReference type="ARBA" id="ARBA00004401"/>
    </source>
</evidence>
<comment type="catalytic activity">
    <reaction evidence="1 7">
        <text>Cleavage of hydrophobic, N-terminal signal or leader sequences from secreted and periplasmic proteins.</text>
        <dbReference type="EC" id="3.4.21.89"/>
    </reaction>
</comment>
<dbReference type="Gene3D" id="2.10.109.10">
    <property type="entry name" value="Umud Fragment, subunit A"/>
    <property type="match status" value="1"/>
</dbReference>
<dbReference type="Proteomes" id="UP000184386">
    <property type="component" value="Unassembled WGS sequence"/>
</dbReference>
<dbReference type="PANTHER" id="PTHR43390:SF1">
    <property type="entry name" value="CHLOROPLAST PROCESSING PEPTIDASE"/>
    <property type="match status" value="1"/>
</dbReference>
<feature type="compositionally biased region" description="Basic and acidic residues" evidence="8">
    <location>
        <begin position="1"/>
        <end position="22"/>
    </location>
</feature>
<feature type="region of interest" description="Disordered" evidence="8">
    <location>
        <begin position="1"/>
        <end position="54"/>
    </location>
</feature>
<dbReference type="RefSeq" id="WP_242962332.1">
    <property type="nucleotide sequence ID" value="NZ_FRAC01000006.1"/>
</dbReference>
<name>A0A1M6KA67_9FIRM</name>
<dbReference type="AlphaFoldDB" id="A0A1M6KA67"/>
<keyword evidence="7" id="KW-0645">Protease</keyword>
<dbReference type="Pfam" id="PF10502">
    <property type="entry name" value="Peptidase_S26"/>
    <property type="match status" value="1"/>
</dbReference>
<dbReference type="PRINTS" id="PR00727">
    <property type="entry name" value="LEADERPTASE"/>
</dbReference>
<dbReference type="GO" id="GO:0006465">
    <property type="term" value="P:signal peptide processing"/>
    <property type="evidence" value="ECO:0007669"/>
    <property type="project" value="InterPro"/>
</dbReference>
<gene>
    <name evidence="10" type="ORF">SAMN02745136_00375</name>
</gene>
<comment type="subcellular location">
    <subcellularLocation>
        <location evidence="2">Cell membrane</location>
        <topology evidence="2">Single-pass type II membrane protein</topology>
    </subcellularLocation>
    <subcellularLocation>
        <location evidence="7">Membrane</location>
        <topology evidence="7">Single-pass type II membrane protein</topology>
    </subcellularLocation>
</comment>
<evidence type="ECO:0000313" key="11">
    <source>
        <dbReference type="Proteomes" id="UP000184386"/>
    </source>
</evidence>
<protein>
    <recommendedName>
        <fullName evidence="4 7">Signal peptidase I</fullName>
        <ecNumber evidence="4 7">3.4.21.89</ecNumber>
    </recommendedName>
</protein>
<dbReference type="InterPro" id="IPR019758">
    <property type="entry name" value="Pept_S26A_signal_pept_1_CS"/>
</dbReference>
<dbReference type="CDD" id="cd06530">
    <property type="entry name" value="S26_SPase_I"/>
    <property type="match status" value="1"/>
</dbReference>
<sequence>MEQEPKEYADSPAEEAAKKAEANEMTQGTEVTEVEDTDVQVNETDDKPDLLINGNLPEKKKAASKIRAIIKDIITYAIIFAVCLYVIPTFVIQKTIVDGPSMENNLHNGEQLMVEKISYHLNALKRFDIIVFYPYGRQDKEDYFVKRVIGLPGETVQIKGKDIYINDKKITEHYGKQPITKAGIAANPITLADDEYFVLGDNRKVSFDSRYSDVGPVKKKNIGGRVLLRVWPLNKFGIPE</sequence>
<reference evidence="10 11" key="1">
    <citation type="submission" date="2016-11" db="EMBL/GenBank/DDBJ databases">
        <authorList>
            <person name="Jaros S."/>
            <person name="Januszkiewicz K."/>
            <person name="Wedrychowicz H."/>
        </authorList>
    </citation>
    <scope>NUCLEOTIDE SEQUENCE [LARGE SCALE GENOMIC DNA]</scope>
    <source>
        <strain evidence="10 11">DSM 15929</strain>
    </source>
</reference>
<evidence type="ECO:0000256" key="5">
    <source>
        <dbReference type="ARBA" id="ARBA00022801"/>
    </source>
</evidence>
<dbReference type="NCBIfam" id="TIGR02227">
    <property type="entry name" value="sigpep_I_bact"/>
    <property type="match status" value="1"/>
</dbReference>
<dbReference type="InterPro" id="IPR019533">
    <property type="entry name" value="Peptidase_S26"/>
</dbReference>
<dbReference type="InterPro" id="IPR019757">
    <property type="entry name" value="Pept_S26A_signal_pept_1_Lys-AS"/>
</dbReference>
<organism evidence="10 11">
    <name type="scientific">Anaerocolumna jejuensis DSM 15929</name>
    <dbReference type="NCBI Taxonomy" id="1121322"/>
    <lineage>
        <taxon>Bacteria</taxon>
        <taxon>Bacillati</taxon>
        <taxon>Bacillota</taxon>
        <taxon>Clostridia</taxon>
        <taxon>Lachnospirales</taxon>
        <taxon>Lachnospiraceae</taxon>
        <taxon>Anaerocolumna</taxon>
    </lineage>
</organism>
<evidence type="ECO:0000313" key="10">
    <source>
        <dbReference type="EMBL" id="SHJ55747.1"/>
    </source>
</evidence>
<feature type="active site" evidence="6">
    <location>
        <position position="146"/>
    </location>
</feature>
<evidence type="ECO:0000256" key="4">
    <source>
        <dbReference type="ARBA" id="ARBA00013208"/>
    </source>
</evidence>
<keyword evidence="7" id="KW-1133">Transmembrane helix</keyword>
<dbReference type="EMBL" id="FRAC01000006">
    <property type="protein sequence ID" value="SHJ55747.1"/>
    <property type="molecule type" value="Genomic_DNA"/>
</dbReference>
<evidence type="ECO:0000256" key="6">
    <source>
        <dbReference type="PIRSR" id="PIRSR600223-1"/>
    </source>
</evidence>
<keyword evidence="5 7" id="KW-0378">Hydrolase</keyword>
<dbReference type="EC" id="3.4.21.89" evidence="4 7"/>
<dbReference type="InterPro" id="IPR000223">
    <property type="entry name" value="Pept_S26A_signal_pept_1"/>
</dbReference>
<evidence type="ECO:0000259" key="9">
    <source>
        <dbReference type="Pfam" id="PF10502"/>
    </source>
</evidence>
<dbReference type="GO" id="GO:0009003">
    <property type="term" value="F:signal peptidase activity"/>
    <property type="evidence" value="ECO:0007669"/>
    <property type="project" value="UniProtKB-EC"/>
</dbReference>
<keyword evidence="11" id="KW-1185">Reference proteome</keyword>
<accession>A0A1M6KA67</accession>